<name>A0A0S7Y4C0_UNCSA</name>
<evidence type="ECO:0000313" key="1">
    <source>
        <dbReference type="EMBL" id="KPJ69613.1"/>
    </source>
</evidence>
<dbReference type="SUPFAM" id="SSF55486">
    <property type="entry name" value="Metalloproteases ('zincins'), catalytic domain"/>
    <property type="match status" value="1"/>
</dbReference>
<organism evidence="1 2">
    <name type="scientific">candidate division WOR-1 bacterium DG_54_3</name>
    <dbReference type="NCBI Taxonomy" id="1703775"/>
    <lineage>
        <taxon>Bacteria</taxon>
        <taxon>Bacillati</taxon>
        <taxon>Saganbacteria</taxon>
    </lineage>
</organism>
<reference evidence="1 2" key="1">
    <citation type="journal article" date="2015" name="Microbiome">
        <title>Genomic resolution of linkages in carbon, nitrogen, and sulfur cycling among widespread estuary sediment bacteria.</title>
        <authorList>
            <person name="Baker B.J."/>
            <person name="Lazar C.S."/>
            <person name="Teske A.P."/>
            <person name="Dick G.J."/>
        </authorList>
    </citation>
    <scope>NUCLEOTIDE SEQUENCE [LARGE SCALE GENOMIC DNA]</scope>
    <source>
        <strain evidence="1">DG_54_3</strain>
    </source>
</reference>
<dbReference type="Proteomes" id="UP000051861">
    <property type="component" value="Unassembled WGS sequence"/>
</dbReference>
<accession>A0A0S7Y4C0</accession>
<sequence length="662" mass="73459">MEVPFSGNISIKRSINFRGQVGGAMITAKDDAQLSARITHSEPEKNEEGEITGYQAVGNVNARCKSQYTMQSEGGTMQTTFTGSGHKNYPFRPESGTAWCTLDVNPGRRLYRLGLPSAYIEGKEFTIITAADGNITTESKSSSCDVGGWTENGYSVVKDRSYDPRTGIIAGTHTQVMYSGPGVPPPEGSGAITKPGEFLYEAAQQGGHPLQSIYYTISWTLQIGKPPARVVLEPEESYDKWMPQLPMGAGNIIKVKARIVEPEGAEGYITFKLEDVSKEPGICLNFPFDDTKTDPDLTIHKTLSGMWVSDDGQQAKTEKVNEATVVVQAHDWGAYGKLSATAKLIIGGEEIEVPAVFEDTGEHYVTIPQDTDDNSIADEWQRQNEITGCSGKADEDEEPNSNYPGDGLSAYEEYRGVHIMGKHVRLDPHKKDLFIYDPDDLVKDSFIMQGAAGELQVHLVTYGEMNCGGKAKLKRVVNFNHDRYHIVDQHGLWVIKHPGKNEWHNWGECGKGGFGEPAPPKTADPYVYIFVDQIERDLRKTFNDNIGQIRFRLEKRGIKADEAWLQQKTEECIKMVVTHEIGHGIGIKHHETPPGTTEEDIYPSQGAWLCPMRYPWEGSRPGAPVTAKPYDETVDILSGQYSWSNRYCTVCMSQIHISDEGY</sequence>
<evidence type="ECO:0000313" key="2">
    <source>
        <dbReference type="Proteomes" id="UP000051861"/>
    </source>
</evidence>
<protein>
    <submittedName>
        <fullName evidence="1">Uncharacterized protein</fullName>
    </submittedName>
</protein>
<dbReference type="AlphaFoldDB" id="A0A0S7Y4C0"/>
<proteinExistence type="predicted"/>
<gene>
    <name evidence="1" type="ORF">AMJ44_03145</name>
</gene>
<dbReference type="EMBL" id="LIZX01000019">
    <property type="protein sequence ID" value="KPJ69613.1"/>
    <property type="molecule type" value="Genomic_DNA"/>
</dbReference>
<comment type="caution">
    <text evidence="1">The sequence shown here is derived from an EMBL/GenBank/DDBJ whole genome shotgun (WGS) entry which is preliminary data.</text>
</comment>